<comment type="cofactor">
    <cofactor evidence="1">
        <name>heme</name>
        <dbReference type="ChEBI" id="CHEBI:30413"/>
    </cofactor>
</comment>
<dbReference type="Pfam" id="PF00067">
    <property type="entry name" value="p450"/>
    <property type="match status" value="1"/>
</dbReference>
<name>A0A1C6ZZM0_PROCL</name>
<dbReference type="OrthoDB" id="3945418at2759"/>
<dbReference type="SUPFAM" id="SSF48264">
    <property type="entry name" value="Cytochrome P450"/>
    <property type="match status" value="1"/>
</dbReference>
<evidence type="ECO:0000256" key="4">
    <source>
        <dbReference type="ARBA" id="ARBA00022723"/>
    </source>
</evidence>
<keyword evidence="4" id="KW-0479">Metal-binding</keyword>
<feature type="non-terminal residue" evidence="8">
    <location>
        <position position="238"/>
    </location>
</feature>
<feature type="non-terminal residue" evidence="8">
    <location>
        <position position="1"/>
    </location>
</feature>
<organism evidence="8">
    <name type="scientific">Procambarus clarkii</name>
    <name type="common">Red swamp crayfish</name>
    <dbReference type="NCBI Taxonomy" id="6728"/>
    <lineage>
        <taxon>Eukaryota</taxon>
        <taxon>Metazoa</taxon>
        <taxon>Ecdysozoa</taxon>
        <taxon>Arthropoda</taxon>
        <taxon>Crustacea</taxon>
        <taxon>Multicrustacea</taxon>
        <taxon>Malacostraca</taxon>
        <taxon>Eumalacostraca</taxon>
        <taxon>Eucarida</taxon>
        <taxon>Decapoda</taxon>
        <taxon>Pleocyemata</taxon>
        <taxon>Astacidea</taxon>
        <taxon>Astacoidea</taxon>
        <taxon>Cambaridae</taxon>
        <taxon>Procambarus</taxon>
    </lineage>
</organism>
<proteinExistence type="evidence at transcript level"/>
<dbReference type="GO" id="GO:0005506">
    <property type="term" value="F:iron ion binding"/>
    <property type="evidence" value="ECO:0007669"/>
    <property type="project" value="InterPro"/>
</dbReference>
<evidence type="ECO:0000256" key="2">
    <source>
        <dbReference type="ARBA" id="ARBA00010617"/>
    </source>
</evidence>
<evidence type="ECO:0000256" key="5">
    <source>
        <dbReference type="ARBA" id="ARBA00023002"/>
    </source>
</evidence>
<dbReference type="EMBL" id="KM624013">
    <property type="protein sequence ID" value="AKN79741.1"/>
    <property type="molecule type" value="mRNA"/>
</dbReference>
<evidence type="ECO:0000256" key="6">
    <source>
        <dbReference type="ARBA" id="ARBA00023004"/>
    </source>
</evidence>
<evidence type="ECO:0000313" key="8">
    <source>
        <dbReference type="EMBL" id="AKN79741.1"/>
    </source>
</evidence>
<evidence type="ECO:0000256" key="7">
    <source>
        <dbReference type="ARBA" id="ARBA00023033"/>
    </source>
</evidence>
<sequence>EVPGPKCYPVLGSLMDMLTDKDFDKENSFRYIMKLFKIHGPIVKVKYPGQPTAVLIKKPEDAEEILQLTKSNPVRISMESLKAARYVNPYFENKSGIVTENGEGWWRVRSRVQAPVMKPKNVLNYLKDMDQVTLDFLDRISKLRNSEGQVTVDFQEELSKWSLESICLVALNQRVGCFNPNLSPGSQPEVIIKAALDFMNAIKESETGSKLWKIYPTKIFKQLQDSMQILTETCDDVA</sequence>
<keyword evidence="3" id="KW-0349">Heme</keyword>
<keyword evidence="6" id="KW-0408">Iron</keyword>
<protein>
    <submittedName>
        <fullName evidence="8">Cytochrome P450</fullName>
    </submittedName>
</protein>
<dbReference type="GO" id="GO:0004497">
    <property type="term" value="F:monooxygenase activity"/>
    <property type="evidence" value="ECO:0007669"/>
    <property type="project" value="UniProtKB-KW"/>
</dbReference>
<dbReference type="InterPro" id="IPR050479">
    <property type="entry name" value="CYP11_CYP27_families"/>
</dbReference>
<accession>A0A1C6ZZM0</accession>
<dbReference type="InterPro" id="IPR001128">
    <property type="entry name" value="Cyt_P450"/>
</dbReference>
<comment type="similarity">
    <text evidence="2">Belongs to the cytochrome P450 family.</text>
</comment>
<keyword evidence="5" id="KW-0560">Oxidoreductase</keyword>
<dbReference type="GO" id="GO:0020037">
    <property type="term" value="F:heme binding"/>
    <property type="evidence" value="ECO:0007669"/>
    <property type="project" value="InterPro"/>
</dbReference>
<dbReference type="InterPro" id="IPR036396">
    <property type="entry name" value="Cyt_P450_sf"/>
</dbReference>
<dbReference type="SMR" id="A0A1C6ZZM0"/>
<dbReference type="PANTHER" id="PTHR24279">
    <property type="entry name" value="CYTOCHROME P450"/>
    <property type="match status" value="1"/>
</dbReference>
<evidence type="ECO:0000256" key="1">
    <source>
        <dbReference type="ARBA" id="ARBA00001971"/>
    </source>
</evidence>
<dbReference type="PANTHER" id="PTHR24279:SF120">
    <property type="entry name" value="CYTOCHROME P450"/>
    <property type="match status" value="1"/>
</dbReference>
<evidence type="ECO:0000256" key="3">
    <source>
        <dbReference type="ARBA" id="ARBA00022617"/>
    </source>
</evidence>
<dbReference type="GO" id="GO:0016705">
    <property type="term" value="F:oxidoreductase activity, acting on paired donors, with incorporation or reduction of molecular oxygen"/>
    <property type="evidence" value="ECO:0007669"/>
    <property type="project" value="InterPro"/>
</dbReference>
<dbReference type="Gene3D" id="1.10.630.10">
    <property type="entry name" value="Cytochrome P450"/>
    <property type="match status" value="1"/>
</dbReference>
<dbReference type="AlphaFoldDB" id="A0A1C6ZZM0"/>
<reference evidence="8" key="1">
    <citation type="submission" date="2014-09" db="EMBL/GenBank/DDBJ databases">
        <title>Characterization of cytochrome P450 from Procambarus clarkii.</title>
        <authorList>
            <person name="Zhu B."/>
            <person name="Wang D."/>
            <person name="Yu Y."/>
            <person name="Peng T."/>
        </authorList>
    </citation>
    <scope>NUCLEOTIDE SEQUENCE</scope>
</reference>
<keyword evidence="7" id="KW-0503">Monooxygenase</keyword>